<dbReference type="EMBL" id="JAUTXT010000020">
    <property type="protein sequence ID" value="KAK3674255.1"/>
    <property type="molecule type" value="Genomic_DNA"/>
</dbReference>
<dbReference type="Proteomes" id="UP001274830">
    <property type="component" value="Unassembled WGS sequence"/>
</dbReference>
<reference evidence="4" key="1">
    <citation type="submission" date="2023-07" db="EMBL/GenBank/DDBJ databases">
        <title>Black Yeasts Isolated from many extreme environments.</title>
        <authorList>
            <person name="Coleine C."/>
            <person name="Stajich J.E."/>
            <person name="Selbmann L."/>
        </authorList>
    </citation>
    <scope>NUCLEOTIDE SEQUENCE</scope>
    <source>
        <strain evidence="4">CCFEE 5485</strain>
    </source>
</reference>
<dbReference type="InterPro" id="IPR005645">
    <property type="entry name" value="FSH-like_dom"/>
</dbReference>
<proteinExistence type="predicted"/>
<evidence type="ECO:0000313" key="5">
    <source>
        <dbReference type="Proteomes" id="UP001274830"/>
    </source>
</evidence>
<keyword evidence="5" id="KW-1185">Reference proteome</keyword>
<accession>A0AAE0WM52</accession>
<dbReference type="GO" id="GO:0019748">
    <property type="term" value="P:secondary metabolic process"/>
    <property type="evidence" value="ECO:0007669"/>
    <property type="project" value="TreeGrafter"/>
</dbReference>
<dbReference type="SUPFAM" id="SSF53474">
    <property type="entry name" value="alpha/beta-Hydrolases"/>
    <property type="match status" value="1"/>
</dbReference>
<name>A0AAE0WM52_9PEZI</name>
<evidence type="ECO:0000256" key="2">
    <source>
        <dbReference type="SAM" id="MobiDB-lite"/>
    </source>
</evidence>
<dbReference type="GO" id="GO:0005634">
    <property type="term" value="C:nucleus"/>
    <property type="evidence" value="ECO:0007669"/>
    <property type="project" value="TreeGrafter"/>
</dbReference>
<dbReference type="AlphaFoldDB" id="A0AAE0WM52"/>
<evidence type="ECO:0000313" key="4">
    <source>
        <dbReference type="EMBL" id="KAK3674255.1"/>
    </source>
</evidence>
<feature type="domain" description="Serine hydrolase" evidence="3">
    <location>
        <begin position="11"/>
        <end position="273"/>
    </location>
</feature>
<dbReference type="PANTHER" id="PTHR48070:SF6">
    <property type="entry name" value="ESTERASE OVCA2"/>
    <property type="match status" value="1"/>
</dbReference>
<feature type="region of interest" description="Disordered" evidence="2">
    <location>
        <begin position="73"/>
        <end position="96"/>
    </location>
</feature>
<dbReference type="Gene3D" id="3.40.50.1820">
    <property type="entry name" value="alpha/beta hydrolase"/>
    <property type="match status" value="1"/>
</dbReference>
<protein>
    <recommendedName>
        <fullName evidence="3">Serine hydrolase domain-containing protein</fullName>
    </recommendedName>
</protein>
<sequence length="310" mass="33996">MATNGDIPQDRKLRILMLHGFTQSGHLFEIKTKALKKSLEKHFPPAPKPGHLKQYPGGLELVYPTAPIRLDTTDIPGQDASSFDGPGRNDGSRADNDGIEAYGWWRRKGDGEPYTYEGMERGFERIAEILKKQGPFQGVLGFSQGGAAAGMVASLLEVQRRPAFEAAQAKGGMRYPDSFVQDSGFIEETIHPPMKFAISYSGFGASTNDLYQAFYEPKIETPMLHVLGTVDTVVSEERSLRLVDSCVEGRGKQGGVQRVVYHPGGHFLPSSGRQYVAALVAFVREVLGETDGLAKGEKKEESVEDMDVPF</sequence>
<keyword evidence="1" id="KW-0378">Hydrolase</keyword>
<dbReference type="Pfam" id="PF03959">
    <property type="entry name" value="FSH1"/>
    <property type="match status" value="1"/>
</dbReference>
<dbReference type="GO" id="GO:0005737">
    <property type="term" value="C:cytoplasm"/>
    <property type="evidence" value="ECO:0007669"/>
    <property type="project" value="TreeGrafter"/>
</dbReference>
<dbReference type="PANTHER" id="PTHR48070">
    <property type="entry name" value="ESTERASE OVCA2"/>
    <property type="match status" value="1"/>
</dbReference>
<comment type="caution">
    <text evidence="4">The sequence shown here is derived from an EMBL/GenBank/DDBJ whole genome shotgun (WGS) entry which is preliminary data.</text>
</comment>
<dbReference type="GO" id="GO:0016787">
    <property type="term" value="F:hydrolase activity"/>
    <property type="evidence" value="ECO:0007669"/>
    <property type="project" value="UniProtKB-KW"/>
</dbReference>
<dbReference type="InterPro" id="IPR050593">
    <property type="entry name" value="LovG"/>
</dbReference>
<dbReference type="InterPro" id="IPR029058">
    <property type="entry name" value="AB_hydrolase_fold"/>
</dbReference>
<evidence type="ECO:0000256" key="1">
    <source>
        <dbReference type="ARBA" id="ARBA00022801"/>
    </source>
</evidence>
<gene>
    <name evidence="4" type="ORF">LTR78_005724</name>
</gene>
<organism evidence="4 5">
    <name type="scientific">Recurvomyces mirabilis</name>
    <dbReference type="NCBI Taxonomy" id="574656"/>
    <lineage>
        <taxon>Eukaryota</taxon>
        <taxon>Fungi</taxon>
        <taxon>Dikarya</taxon>
        <taxon>Ascomycota</taxon>
        <taxon>Pezizomycotina</taxon>
        <taxon>Dothideomycetes</taxon>
        <taxon>Dothideomycetidae</taxon>
        <taxon>Mycosphaerellales</taxon>
        <taxon>Teratosphaeriaceae</taxon>
        <taxon>Recurvomyces</taxon>
    </lineage>
</organism>
<evidence type="ECO:0000259" key="3">
    <source>
        <dbReference type="Pfam" id="PF03959"/>
    </source>
</evidence>